<gene>
    <name evidence="1" type="ORF">SAMN03080601_00453</name>
</gene>
<dbReference type="InterPro" id="IPR024492">
    <property type="entry name" value="DUF2764"/>
</dbReference>
<dbReference type="AlphaFoldDB" id="A0A1T5B986"/>
<dbReference type="RefSeq" id="WP_232468297.1">
    <property type="nucleotide sequence ID" value="NZ_CP021904.1"/>
</dbReference>
<name>A0A1T5B986_9BACT</name>
<evidence type="ECO:0000313" key="2">
    <source>
        <dbReference type="Proteomes" id="UP000191055"/>
    </source>
</evidence>
<dbReference type="EMBL" id="FUYV01000002">
    <property type="protein sequence ID" value="SKB43796.1"/>
    <property type="molecule type" value="Genomic_DNA"/>
</dbReference>
<reference evidence="1 2" key="1">
    <citation type="submission" date="2017-02" db="EMBL/GenBank/DDBJ databases">
        <authorList>
            <person name="Peterson S.W."/>
        </authorList>
    </citation>
    <scope>NUCLEOTIDE SEQUENCE [LARGE SCALE GENOMIC DNA]</scope>
    <source>
        <strain evidence="1 2">DSM 24412</strain>
    </source>
</reference>
<evidence type="ECO:0008006" key="3">
    <source>
        <dbReference type="Google" id="ProtNLM"/>
    </source>
</evidence>
<keyword evidence="2" id="KW-1185">Reference proteome</keyword>
<proteinExistence type="predicted"/>
<dbReference type="Proteomes" id="UP000191055">
    <property type="component" value="Unassembled WGS sequence"/>
</dbReference>
<organism evidence="1 2">
    <name type="scientific">Alkalitalea saponilacus</name>
    <dbReference type="NCBI Taxonomy" id="889453"/>
    <lineage>
        <taxon>Bacteria</taxon>
        <taxon>Pseudomonadati</taxon>
        <taxon>Bacteroidota</taxon>
        <taxon>Bacteroidia</taxon>
        <taxon>Marinilabiliales</taxon>
        <taxon>Marinilabiliaceae</taxon>
        <taxon>Alkalitalea</taxon>
    </lineage>
</organism>
<accession>A0A1T5B986</accession>
<dbReference type="STRING" id="889453.SAMN03080601_00453"/>
<evidence type="ECO:0000313" key="1">
    <source>
        <dbReference type="EMBL" id="SKB43796.1"/>
    </source>
</evidence>
<dbReference type="Pfam" id="PF10962">
    <property type="entry name" value="DUF2764"/>
    <property type="match status" value="1"/>
</dbReference>
<sequence length="288" mass="34147">MMQKNYYALVAGLPDIALDDKKVLISSSDMRELLRDEVNQKDFALVELMFMPYDHINLLNLLFKKEKGWDDRGNISIDVMEKLQDRKSIETADSDLVPAYMIEFLEKFHGEELVENYHQAEQMLTEGYYNFLLDSSNEFVREVSMYQKNIGNLMMALNARKYNMKVDEHLVGDDEVTSALKKSRTRDFGLYNQITDIEQLIQIFESEDMVDRELKLDYHKWHFLDESTFFNYFTIEKVLAFLLKLFIVERWMSLDSEKGKEMFNQLLKDLESDFQIPEEFTLAYGKKK</sequence>
<protein>
    <recommendedName>
        <fullName evidence="3">DUF2764 domain-containing protein</fullName>
    </recommendedName>
</protein>